<accession>A0A834ZHA7</accession>
<dbReference type="Gene3D" id="3.60.20.10">
    <property type="entry name" value="Glutamine Phosphoribosylpyrophosphate, subunit 1, domain 1"/>
    <property type="match status" value="1"/>
</dbReference>
<evidence type="ECO:0000256" key="3">
    <source>
        <dbReference type="ARBA" id="ARBA00022801"/>
    </source>
</evidence>
<keyword evidence="5" id="KW-1185">Reference proteome</keyword>
<dbReference type="AlphaFoldDB" id="A0A834ZHA7"/>
<dbReference type="GO" id="GO:0005839">
    <property type="term" value="C:proteasome core complex"/>
    <property type="evidence" value="ECO:0007669"/>
    <property type="project" value="InterPro"/>
</dbReference>
<gene>
    <name evidence="4" type="ORF">HHK36_006488</name>
</gene>
<dbReference type="PANTHER" id="PTHR32194">
    <property type="entry name" value="METALLOPROTEASE TLDD"/>
    <property type="match status" value="1"/>
</dbReference>
<protein>
    <recommendedName>
        <fullName evidence="6">Proteasome subunit beta</fullName>
    </recommendedName>
</protein>
<dbReference type="OrthoDB" id="433738at2759"/>
<dbReference type="GO" id="GO:0051603">
    <property type="term" value="P:proteolysis involved in protein catabolic process"/>
    <property type="evidence" value="ECO:0007669"/>
    <property type="project" value="InterPro"/>
</dbReference>
<reference evidence="4 5" key="1">
    <citation type="submission" date="2020-04" db="EMBL/GenBank/DDBJ databases">
        <title>Plant Genome Project.</title>
        <authorList>
            <person name="Zhang R.-G."/>
        </authorList>
    </citation>
    <scope>NUCLEOTIDE SEQUENCE [LARGE SCALE GENOMIC DNA]</scope>
    <source>
        <strain evidence="4">YNK0</strain>
        <tissue evidence="4">Leaf</tissue>
    </source>
</reference>
<evidence type="ECO:0000313" key="4">
    <source>
        <dbReference type="EMBL" id="KAF8407360.1"/>
    </source>
</evidence>
<dbReference type="InterPro" id="IPR011990">
    <property type="entry name" value="TPR-like_helical_dom_sf"/>
</dbReference>
<keyword evidence="1" id="KW-0963">Cytoplasm</keyword>
<comment type="caution">
    <text evidence="4">The sequence shown here is derived from an EMBL/GenBank/DDBJ whole genome shotgun (WGS) entry which is preliminary data.</text>
</comment>
<name>A0A834ZHA7_TETSI</name>
<dbReference type="SUPFAM" id="SSF56235">
    <property type="entry name" value="N-terminal nucleophile aminohydrolases (Ntn hydrolases)"/>
    <property type="match status" value="1"/>
</dbReference>
<dbReference type="Proteomes" id="UP000655225">
    <property type="component" value="Unassembled WGS sequence"/>
</dbReference>
<dbReference type="InterPro" id="IPR029055">
    <property type="entry name" value="Ntn_hydrolases_N"/>
</dbReference>
<keyword evidence="2" id="KW-0645">Protease</keyword>
<organism evidence="4 5">
    <name type="scientific">Tetracentron sinense</name>
    <name type="common">Spur-leaf</name>
    <dbReference type="NCBI Taxonomy" id="13715"/>
    <lineage>
        <taxon>Eukaryota</taxon>
        <taxon>Viridiplantae</taxon>
        <taxon>Streptophyta</taxon>
        <taxon>Embryophyta</taxon>
        <taxon>Tracheophyta</taxon>
        <taxon>Spermatophyta</taxon>
        <taxon>Magnoliopsida</taxon>
        <taxon>Trochodendrales</taxon>
        <taxon>Trochodendraceae</taxon>
        <taxon>Tetracentron</taxon>
    </lineage>
</organism>
<dbReference type="InterPro" id="IPR001353">
    <property type="entry name" value="Proteasome_sua/b"/>
</dbReference>
<dbReference type="GO" id="GO:0005737">
    <property type="term" value="C:cytoplasm"/>
    <property type="evidence" value="ECO:0007669"/>
    <property type="project" value="TreeGrafter"/>
</dbReference>
<dbReference type="EMBL" id="JABCRI010000004">
    <property type="protein sequence ID" value="KAF8407360.1"/>
    <property type="molecule type" value="Genomic_DNA"/>
</dbReference>
<dbReference type="InterPro" id="IPR023333">
    <property type="entry name" value="Proteasome_suB-type"/>
</dbReference>
<evidence type="ECO:0000256" key="1">
    <source>
        <dbReference type="ARBA" id="ARBA00022490"/>
    </source>
</evidence>
<dbReference type="PANTHER" id="PTHR32194:SF0">
    <property type="entry name" value="ATP-DEPENDENT PROTEASE SUBUNIT HSLV"/>
    <property type="match status" value="1"/>
</dbReference>
<sequence>MMFGNTGLPYEHLAIKDNLRGAASLADSSGVLAEHENNVTTLFRREKARGELGQTDAAQEDFLKPFRYAPEDKAITRDGFFARTAAMDFGLDLNAPHSMGTTIIGVTYNGGVVLGADSRTSTGMYVANRASDKITQLTDNVYLCRSGSELEDLLEGIQYRVGVGSRRNAFDGELDPLANLFTRLEVGTIEVEEGNHVFGNEILISPPVHAPWVENLNLTCEMLSGFGCGDGLLETANLSSRVETLSGDGVASVKSKEDLSGLRVAKSSC</sequence>
<dbReference type="Gene3D" id="1.25.40.10">
    <property type="entry name" value="Tetratricopeptide repeat domain"/>
    <property type="match status" value="1"/>
</dbReference>
<dbReference type="Pfam" id="PF00227">
    <property type="entry name" value="Proteasome"/>
    <property type="match status" value="1"/>
</dbReference>
<keyword evidence="3" id="KW-0378">Hydrolase</keyword>
<evidence type="ECO:0000313" key="5">
    <source>
        <dbReference type="Proteomes" id="UP000655225"/>
    </source>
</evidence>
<proteinExistence type="predicted"/>
<evidence type="ECO:0000256" key="2">
    <source>
        <dbReference type="ARBA" id="ARBA00022670"/>
    </source>
</evidence>
<dbReference type="GO" id="GO:0008233">
    <property type="term" value="F:peptidase activity"/>
    <property type="evidence" value="ECO:0007669"/>
    <property type="project" value="UniProtKB-KW"/>
</dbReference>
<evidence type="ECO:0008006" key="6">
    <source>
        <dbReference type="Google" id="ProtNLM"/>
    </source>
</evidence>